<evidence type="ECO:0000313" key="7">
    <source>
        <dbReference type="Proteomes" id="UP001232973"/>
    </source>
</evidence>
<keyword evidence="3" id="KW-0658">Purine biosynthesis</keyword>
<dbReference type="EMBL" id="JAUSTP010000016">
    <property type="protein sequence ID" value="MDQ0190257.1"/>
    <property type="molecule type" value="Genomic_DNA"/>
</dbReference>
<sequence length="293" mass="33734">MPQELFNRSEPGSRARLLITCPDRPGIIAAVTQFLLANGANILEADQHSSPSTTTFFMRIEFEQDDIARHLDSLRDAFQPVARQFRMDWRMELVHQRKRVAIFVSKELHCLTELLWQWRAGDLFADIAMVVSNHPDAQDMVRGFEIPFHHIPVTPDTKLQAEAQQLELLGGQVDLIVLARYMQILSPQFVETYPHQIINIHHSFLPSFIGKQPYERAFDRGVKLIGATAHYVTADLDAGPIIEQDVHRISHRHEVDDLKRIGRHVERTVLARAVKWHLEDRVLIHENKTVVFA</sequence>
<dbReference type="EC" id="3.5.1.10" evidence="3 4"/>
<dbReference type="InterPro" id="IPR002376">
    <property type="entry name" value="Formyl_transf_N"/>
</dbReference>
<keyword evidence="2 3" id="KW-0378">Hydrolase</keyword>
<dbReference type="CDD" id="cd08648">
    <property type="entry name" value="FMT_core_Formyl-FH4-Hydrolase_C"/>
    <property type="match status" value="1"/>
</dbReference>
<dbReference type="Proteomes" id="UP001232973">
    <property type="component" value="Unassembled WGS sequence"/>
</dbReference>
<dbReference type="NCBIfam" id="TIGR00655">
    <property type="entry name" value="PurU"/>
    <property type="match status" value="1"/>
</dbReference>
<evidence type="ECO:0000259" key="5">
    <source>
        <dbReference type="PROSITE" id="PS51671"/>
    </source>
</evidence>
<keyword evidence="1 3" id="KW-0554">One-carbon metabolism</keyword>
<feature type="domain" description="ACT" evidence="5">
    <location>
        <begin position="16"/>
        <end position="89"/>
    </location>
</feature>
<comment type="similarity">
    <text evidence="3">Belongs to the PurU family.</text>
</comment>
<dbReference type="InterPro" id="IPR002912">
    <property type="entry name" value="ACT_dom"/>
</dbReference>
<protein>
    <recommendedName>
        <fullName evidence="3 4">Formyltetrahydrofolate deformylase</fullName>
        <ecNumber evidence="3 4">3.5.1.10</ecNumber>
    </recommendedName>
    <alternativeName>
        <fullName evidence="3">Formyl-FH(4) hydrolase</fullName>
    </alternativeName>
</protein>
<evidence type="ECO:0000256" key="2">
    <source>
        <dbReference type="ARBA" id="ARBA00022801"/>
    </source>
</evidence>
<organism evidence="6 7">
    <name type="scientific">Alicyclobacillus cycloheptanicus</name>
    <dbReference type="NCBI Taxonomy" id="1457"/>
    <lineage>
        <taxon>Bacteria</taxon>
        <taxon>Bacillati</taxon>
        <taxon>Bacillota</taxon>
        <taxon>Bacilli</taxon>
        <taxon>Bacillales</taxon>
        <taxon>Alicyclobacillaceae</taxon>
        <taxon>Alicyclobacillus</taxon>
    </lineage>
</organism>
<comment type="function">
    <text evidence="3">Catalyzes the hydrolysis of 10-formyltetrahydrofolate (formyl-FH4) to formate and tetrahydrofolate (FH4).</text>
</comment>
<dbReference type="Pfam" id="PF01842">
    <property type="entry name" value="ACT"/>
    <property type="match status" value="1"/>
</dbReference>
<dbReference type="InterPro" id="IPR044074">
    <property type="entry name" value="PurU_ACT"/>
</dbReference>
<dbReference type="PROSITE" id="PS51671">
    <property type="entry name" value="ACT"/>
    <property type="match status" value="1"/>
</dbReference>
<dbReference type="PANTHER" id="PTHR42706:SF1">
    <property type="entry name" value="FORMYLTETRAHYDROFOLATE DEFORMYLASE 2, MITOCHONDRIAL"/>
    <property type="match status" value="1"/>
</dbReference>
<comment type="pathway">
    <text evidence="3">Purine metabolism; IMP biosynthesis via de novo pathway; formate from 10-formyl-5,6,7,8-tetrahydrofolate: step 1/1.</text>
</comment>
<dbReference type="InterPro" id="IPR041729">
    <property type="entry name" value="Formyl-FH4-Hydrolase_C"/>
</dbReference>
<evidence type="ECO:0000256" key="3">
    <source>
        <dbReference type="HAMAP-Rule" id="MF_01927"/>
    </source>
</evidence>
<dbReference type="InterPro" id="IPR004810">
    <property type="entry name" value="PurU"/>
</dbReference>
<dbReference type="SUPFAM" id="SSF53328">
    <property type="entry name" value="Formyltransferase"/>
    <property type="match status" value="1"/>
</dbReference>
<dbReference type="Gene3D" id="3.30.70.260">
    <property type="match status" value="1"/>
</dbReference>
<comment type="catalytic activity">
    <reaction evidence="3">
        <text>(6R)-10-formyltetrahydrofolate + H2O = (6S)-5,6,7,8-tetrahydrofolate + formate + H(+)</text>
        <dbReference type="Rhea" id="RHEA:19833"/>
        <dbReference type="ChEBI" id="CHEBI:15377"/>
        <dbReference type="ChEBI" id="CHEBI:15378"/>
        <dbReference type="ChEBI" id="CHEBI:15740"/>
        <dbReference type="ChEBI" id="CHEBI:57453"/>
        <dbReference type="ChEBI" id="CHEBI:195366"/>
        <dbReference type="EC" id="3.5.1.10"/>
    </reaction>
</comment>
<dbReference type="InterPro" id="IPR036477">
    <property type="entry name" value="Formyl_transf_N_sf"/>
</dbReference>
<dbReference type="InterPro" id="IPR045865">
    <property type="entry name" value="ACT-like_dom_sf"/>
</dbReference>
<dbReference type="PIRSF" id="PIRSF036480">
    <property type="entry name" value="FormyFH4_hydr"/>
    <property type="match status" value="1"/>
</dbReference>
<dbReference type="SUPFAM" id="SSF55021">
    <property type="entry name" value="ACT-like"/>
    <property type="match status" value="1"/>
</dbReference>
<dbReference type="PRINTS" id="PR01575">
    <property type="entry name" value="FFH4HYDRLASE"/>
</dbReference>
<dbReference type="HAMAP" id="MF_01927">
    <property type="entry name" value="PurU"/>
    <property type="match status" value="1"/>
</dbReference>
<gene>
    <name evidence="3" type="primary">purU</name>
    <name evidence="6" type="ORF">J2S03_002121</name>
</gene>
<accession>A0ABT9XIW9</accession>
<keyword evidence="7" id="KW-1185">Reference proteome</keyword>
<dbReference type="Pfam" id="PF00551">
    <property type="entry name" value="Formyl_trans_N"/>
    <property type="match status" value="1"/>
</dbReference>
<comment type="caution">
    <text evidence="6">The sequence shown here is derived from an EMBL/GenBank/DDBJ whole genome shotgun (WGS) entry which is preliminary data.</text>
</comment>
<dbReference type="NCBIfam" id="NF004684">
    <property type="entry name" value="PRK06027.1"/>
    <property type="match status" value="1"/>
</dbReference>
<feature type="active site" evidence="3">
    <location>
        <position position="237"/>
    </location>
</feature>
<dbReference type="GO" id="GO:0008864">
    <property type="term" value="F:formyltetrahydrofolate deformylase activity"/>
    <property type="evidence" value="ECO:0007669"/>
    <property type="project" value="UniProtKB-EC"/>
</dbReference>
<reference evidence="6 7" key="1">
    <citation type="submission" date="2023-07" db="EMBL/GenBank/DDBJ databases">
        <title>Genomic Encyclopedia of Type Strains, Phase IV (KMG-IV): sequencing the most valuable type-strain genomes for metagenomic binning, comparative biology and taxonomic classification.</title>
        <authorList>
            <person name="Goeker M."/>
        </authorList>
    </citation>
    <scope>NUCLEOTIDE SEQUENCE [LARGE SCALE GENOMIC DNA]</scope>
    <source>
        <strain evidence="6 7">DSM 4006</strain>
    </source>
</reference>
<dbReference type="RefSeq" id="WP_307016308.1">
    <property type="nucleotide sequence ID" value="NZ_JAUANV010000017.1"/>
</dbReference>
<proteinExistence type="inferred from homology"/>
<evidence type="ECO:0000313" key="6">
    <source>
        <dbReference type="EMBL" id="MDQ0190257.1"/>
    </source>
</evidence>
<name>A0ABT9XIW9_9BACL</name>
<dbReference type="CDD" id="cd04875">
    <property type="entry name" value="ACT_F4HF-DF"/>
    <property type="match status" value="1"/>
</dbReference>
<evidence type="ECO:0000256" key="1">
    <source>
        <dbReference type="ARBA" id="ARBA00022563"/>
    </source>
</evidence>
<dbReference type="Gene3D" id="3.40.50.170">
    <property type="entry name" value="Formyl transferase, N-terminal domain"/>
    <property type="match status" value="1"/>
</dbReference>
<evidence type="ECO:0000256" key="4">
    <source>
        <dbReference type="NCBIfam" id="TIGR00655"/>
    </source>
</evidence>
<dbReference type="PANTHER" id="PTHR42706">
    <property type="entry name" value="FORMYLTETRAHYDROFOLATE DEFORMYLASE"/>
    <property type="match status" value="1"/>
</dbReference>